<dbReference type="Pfam" id="PF19069">
    <property type="entry name" value="DUF5765"/>
    <property type="match status" value="1"/>
</dbReference>
<organism evidence="2">
    <name type="scientific">viral metagenome</name>
    <dbReference type="NCBI Taxonomy" id="1070528"/>
    <lineage>
        <taxon>unclassified sequences</taxon>
        <taxon>metagenomes</taxon>
        <taxon>organismal metagenomes</taxon>
    </lineage>
</organism>
<keyword evidence="1" id="KW-0472">Membrane</keyword>
<feature type="transmembrane region" description="Helical" evidence="1">
    <location>
        <begin position="61"/>
        <end position="81"/>
    </location>
</feature>
<evidence type="ECO:0000256" key="1">
    <source>
        <dbReference type="SAM" id="Phobius"/>
    </source>
</evidence>
<accession>A0A6C0B7J4</accession>
<name>A0A6C0B7J4_9ZZZZ</name>
<dbReference type="InterPro" id="IPR043912">
    <property type="entry name" value="DUF5765"/>
</dbReference>
<protein>
    <submittedName>
        <fullName evidence="2">Uncharacterized protein</fullName>
    </submittedName>
</protein>
<keyword evidence="1" id="KW-1133">Transmembrane helix</keyword>
<dbReference type="AlphaFoldDB" id="A0A6C0B7J4"/>
<sequence length="90" mass="10780">MLLLFYSGMEILQGIQYYIVNECNNPINKLLTEVAYLFVLLQPLMWNFFYYTNSEKCEKNIFVTGMALSLSWIIVNIYIYIYTFTVYNKK</sequence>
<dbReference type="EMBL" id="MN739094">
    <property type="protein sequence ID" value="QHS88197.1"/>
    <property type="molecule type" value="Genomic_DNA"/>
</dbReference>
<keyword evidence="1" id="KW-0812">Transmembrane</keyword>
<feature type="transmembrane region" description="Helical" evidence="1">
    <location>
        <begin position="34"/>
        <end position="52"/>
    </location>
</feature>
<proteinExistence type="predicted"/>
<reference evidence="2" key="1">
    <citation type="journal article" date="2020" name="Nature">
        <title>Giant virus diversity and host interactions through global metagenomics.</title>
        <authorList>
            <person name="Schulz F."/>
            <person name="Roux S."/>
            <person name="Paez-Espino D."/>
            <person name="Jungbluth S."/>
            <person name="Walsh D.A."/>
            <person name="Denef V.J."/>
            <person name="McMahon K.D."/>
            <person name="Konstantinidis K.T."/>
            <person name="Eloe-Fadrosh E.A."/>
            <person name="Kyrpides N.C."/>
            <person name="Woyke T."/>
        </authorList>
    </citation>
    <scope>NUCLEOTIDE SEQUENCE</scope>
    <source>
        <strain evidence="2">GVMAG-M-3300010158-55</strain>
    </source>
</reference>
<evidence type="ECO:0000313" key="2">
    <source>
        <dbReference type="EMBL" id="QHS88197.1"/>
    </source>
</evidence>